<accession>A0AAN9PPZ6</accession>
<dbReference type="GO" id="GO:0005524">
    <property type="term" value="F:ATP binding"/>
    <property type="evidence" value="ECO:0007669"/>
    <property type="project" value="UniProtKB-KW"/>
</dbReference>
<dbReference type="PANTHER" id="PTHR11361:SF21">
    <property type="entry name" value="MUTS PROTEIN HOMOLOG 4"/>
    <property type="match status" value="1"/>
</dbReference>
<reference evidence="8 9" key="1">
    <citation type="submission" date="2024-01" db="EMBL/GenBank/DDBJ databases">
        <title>The genomes of 5 underutilized Papilionoideae crops provide insights into root nodulation and disease resistanc.</title>
        <authorList>
            <person name="Jiang F."/>
        </authorList>
    </citation>
    <scope>NUCLEOTIDE SEQUENCE [LARGE SCALE GENOMIC DNA]</scope>
    <source>
        <strain evidence="8">LVBAO_FW01</strain>
        <tissue evidence="8">Leaves</tissue>
    </source>
</reference>
<dbReference type="SMART" id="SM00534">
    <property type="entry name" value="MUTSac"/>
    <property type="match status" value="1"/>
</dbReference>
<dbReference type="GO" id="GO:0007131">
    <property type="term" value="P:reciprocal meiotic recombination"/>
    <property type="evidence" value="ECO:0007669"/>
    <property type="project" value="TreeGrafter"/>
</dbReference>
<comment type="similarity">
    <text evidence="1">Belongs to the DNA mismatch repair MutS family.</text>
</comment>
<dbReference type="FunFam" id="1.10.1420.10:FF:000012">
    <property type="entry name" value="DNA mismatch repair protein MSH4"/>
    <property type="match status" value="1"/>
</dbReference>
<comment type="caution">
    <text evidence="8">The sequence shown here is derived from an EMBL/GenBank/DDBJ whole genome shotgun (WGS) entry which is preliminary data.</text>
</comment>
<evidence type="ECO:0000313" key="9">
    <source>
        <dbReference type="Proteomes" id="UP001367508"/>
    </source>
</evidence>
<dbReference type="InterPro" id="IPR036678">
    <property type="entry name" value="MutS_con_dom_sf"/>
</dbReference>
<keyword evidence="9" id="KW-1185">Reference proteome</keyword>
<dbReference type="Gene3D" id="3.40.50.300">
    <property type="entry name" value="P-loop containing nucleotide triphosphate hydrolases"/>
    <property type="match status" value="1"/>
</dbReference>
<dbReference type="EMBL" id="JAYMYQ010000010">
    <property type="protein sequence ID" value="KAK7307775.1"/>
    <property type="molecule type" value="Genomic_DNA"/>
</dbReference>
<dbReference type="Pfam" id="PF00488">
    <property type="entry name" value="MutS_V"/>
    <property type="match status" value="1"/>
</dbReference>
<evidence type="ECO:0000256" key="5">
    <source>
        <dbReference type="ARBA" id="ARBA00023254"/>
    </source>
</evidence>
<dbReference type="InterPro" id="IPR027417">
    <property type="entry name" value="P-loop_NTPase"/>
</dbReference>
<dbReference type="FunFam" id="3.40.50.300:FF:001249">
    <property type="entry name" value="DNA mismatch repair protein MSH4"/>
    <property type="match status" value="1"/>
</dbReference>
<feature type="domain" description="DNA mismatch repair protein MutS core" evidence="6">
    <location>
        <begin position="190"/>
        <end position="531"/>
    </location>
</feature>
<dbReference type="Pfam" id="PF05192">
    <property type="entry name" value="MutS_III"/>
    <property type="match status" value="1"/>
</dbReference>
<keyword evidence="5" id="KW-0469">Meiosis</keyword>
<dbReference type="GO" id="GO:0005634">
    <property type="term" value="C:nucleus"/>
    <property type="evidence" value="ECO:0007669"/>
    <property type="project" value="TreeGrafter"/>
</dbReference>
<protein>
    <recommendedName>
        <fullName evidence="10">DNA mismatch repair protein MSH4</fullName>
    </recommendedName>
</protein>
<evidence type="ECO:0000256" key="3">
    <source>
        <dbReference type="ARBA" id="ARBA00022840"/>
    </source>
</evidence>
<evidence type="ECO:0000256" key="2">
    <source>
        <dbReference type="ARBA" id="ARBA00022741"/>
    </source>
</evidence>
<keyword evidence="4" id="KW-0238">DNA-binding</keyword>
<dbReference type="Pfam" id="PF05190">
    <property type="entry name" value="MutS_IV"/>
    <property type="match status" value="1"/>
</dbReference>
<dbReference type="GO" id="GO:0006298">
    <property type="term" value="P:mismatch repair"/>
    <property type="evidence" value="ECO:0007669"/>
    <property type="project" value="InterPro"/>
</dbReference>
<dbReference type="FunFam" id="3.30.420.110:FF:000024">
    <property type="entry name" value="DNA mismatch repair protein MSH4"/>
    <property type="match status" value="1"/>
</dbReference>
<dbReference type="SMART" id="SM00533">
    <property type="entry name" value="MUTSd"/>
    <property type="match status" value="1"/>
</dbReference>
<dbReference type="PIRSF" id="PIRSF005813">
    <property type="entry name" value="MSH2"/>
    <property type="match status" value="1"/>
</dbReference>
<evidence type="ECO:0000259" key="7">
    <source>
        <dbReference type="SMART" id="SM00534"/>
    </source>
</evidence>
<dbReference type="GO" id="GO:0030983">
    <property type="term" value="F:mismatched DNA binding"/>
    <property type="evidence" value="ECO:0007669"/>
    <property type="project" value="InterPro"/>
</dbReference>
<sequence length="792" mass="89043">MEDDGGESSSFVVGIIENRAKEVGLAAFDLRSASLHLSQYIETSSSYQNTKTLLHFYDPIVIIIPPNKLASNSTAAVTELVDRFYGSVKKVVLARGCFDDTKGAILIKNLAAKEPSALGLDTYYKQYYLCLAAAAASLKWTETEKGVVVTNHSLSVTFNGSFDHMNIDATSVHNLEIIEPFHSTLLGTSNKKRSLFHMLKTTKTIGGTRLLRANLLQPLKDIETINARLDCLDELMSNEQLFFGLSQVLRKFPKETDRVLCHFCFKPKKVTIDALAIDRAKKSQVLVSSVILLKTALDALPLLSKVLKDVKSSLLSNIYKSVCENEKYDLIRKRIGEVIDEDVLHARVPFVACTQQCFAVKAGIDGLLDISRRSFCETSEAIHNLANNYREDFKLPNLKLTFKNRQGFHFVIPQKNIQGKLPSKFIQVVKHGNNIHCSSLELASLNARNKSAAAECYTRTEVCLEELMDDIRENVSVLTLLAEVLCLLDMIVNSFAHMISTKPVDRYTRPKFTENGPMAIDSGRHPILESLHNDFVANNIFLSEASNMVIVMGPNMSGKSTYLQQVCLIVILAQIGCYVPARFSTLRVVDRMFTRMGAIDNLESNSSTFMTEMKETAFIMQNVSERSLIVMDELGRATSSSDGFAIAWSCCEHLLSLKAYTIFATHMENISELATIYPNVKLLHFHVDLKNNRLDFKFQLKEGPKRIPHYGLHLAEVAGLPSSVIETARMITSRISEKEVKKMEFNCLQYHSIQRRYHVAQRLLCLKHSNQDEDTIRQALRNLKESCIQQKL</sequence>
<evidence type="ECO:0000313" key="8">
    <source>
        <dbReference type="EMBL" id="KAK7307775.1"/>
    </source>
</evidence>
<evidence type="ECO:0008006" key="10">
    <source>
        <dbReference type="Google" id="ProtNLM"/>
    </source>
</evidence>
<keyword evidence="2" id="KW-0547">Nucleotide-binding</keyword>
<dbReference type="FunFam" id="1.10.1420.10:FF:000011">
    <property type="entry name" value="DNA mismatch repair protein MSH4"/>
    <property type="match status" value="1"/>
</dbReference>
<dbReference type="PANTHER" id="PTHR11361">
    <property type="entry name" value="DNA MISMATCH REPAIR PROTEIN MUTS FAMILY MEMBER"/>
    <property type="match status" value="1"/>
</dbReference>
<organism evidence="8 9">
    <name type="scientific">Canavalia gladiata</name>
    <name type="common">Sword bean</name>
    <name type="synonym">Dolichos gladiatus</name>
    <dbReference type="NCBI Taxonomy" id="3824"/>
    <lineage>
        <taxon>Eukaryota</taxon>
        <taxon>Viridiplantae</taxon>
        <taxon>Streptophyta</taxon>
        <taxon>Embryophyta</taxon>
        <taxon>Tracheophyta</taxon>
        <taxon>Spermatophyta</taxon>
        <taxon>Magnoliopsida</taxon>
        <taxon>eudicotyledons</taxon>
        <taxon>Gunneridae</taxon>
        <taxon>Pentapetalae</taxon>
        <taxon>rosids</taxon>
        <taxon>fabids</taxon>
        <taxon>Fabales</taxon>
        <taxon>Fabaceae</taxon>
        <taxon>Papilionoideae</taxon>
        <taxon>50 kb inversion clade</taxon>
        <taxon>NPAAA clade</taxon>
        <taxon>indigoferoid/millettioid clade</taxon>
        <taxon>Phaseoleae</taxon>
        <taxon>Canavalia</taxon>
    </lineage>
</organism>
<dbReference type="SUPFAM" id="SSF48334">
    <property type="entry name" value="DNA repair protein MutS, domain III"/>
    <property type="match status" value="1"/>
</dbReference>
<feature type="domain" description="DNA mismatch repair proteins mutS family" evidence="7">
    <location>
        <begin position="546"/>
        <end position="733"/>
    </location>
</feature>
<dbReference type="InterPro" id="IPR011184">
    <property type="entry name" value="DNA_mismatch_repair_Msh2"/>
</dbReference>
<gene>
    <name evidence="8" type="ORF">VNO77_41132</name>
</gene>
<evidence type="ECO:0000259" key="6">
    <source>
        <dbReference type="SMART" id="SM00533"/>
    </source>
</evidence>
<evidence type="ECO:0000256" key="1">
    <source>
        <dbReference type="ARBA" id="ARBA00006271"/>
    </source>
</evidence>
<dbReference type="GO" id="GO:0140664">
    <property type="term" value="F:ATP-dependent DNA damage sensor activity"/>
    <property type="evidence" value="ECO:0007669"/>
    <property type="project" value="InterPro"/>
</dbReference>
<dbReference type="InterPro" id="IPR007696">
    <property type="entry name" value="DNA_mismatch_repair_MutS_core"/>
</dbReference>
<keyword evidence="3" id="KW-0067">ATP-binding</keyword>
<dbReference type="Gene3D" id="1.10.1420.10">
    <property type="match status" value="2"/>
</dbReference>
<dbReference type="AlphaFoldDB" id="A0AAN9PPZ6"/>
<dbReference type="InterPro" id="IPR000432">
    <property type="entry name" value="DNA_mismatch_repair_MutS_C"/>
</dbReference>
<dbReference type="InterPro" id="IPR036187">
    <property type="entry name" value="DNA_mismatch_repair_MutS_sf"/>
</dbReference>
<evidence type="ECO:0000256" key="4">
    <source>
        <dbReference type="ARBA" id="ARBA00023125"/>
    </source>
</evidence>
<proteinExistence type="inferred from homology"/>
<name>A0AAN9PPZ6_CANGL</name>
<dbReference type="Proteomes" id="UP001367508">
    <property type="component" value="Unassembled WGS sequence"/>
</dbReference>
<dbReference type="InterPro" id="IPR007861">
    <property type="entry name" value="DNA_mismatch_repair_MutS_clamp"/>
</dbReference>
<dbReference type="SUPFAM" id="SSF52540">
    <property type="entry name" value="P-loop containing nucleoside triphosphate hydrolases"/>
    <property type="match status" value="1"/>
</dbReference>
<dbReference type="InterPro" id="IPR045076">
    <property type="entry name" value="MutS"/>
</dbReference>
<dbReference type="Gene3D" id="3.30.420.110">
    <property type="entry name" value="MutS, connector domain"/>
    <property type="match status" value="1"/>
</dbReference>